<name>A0A1W1H8X0_9BACT</name>
<organism evidence="2 3">
    <name type="scientific">Desulfamplus magnetovallimortis</name>
    <dbReference type="NCBI Taxonomy" id="1246637"/>
    <lineage>
        <taxon>Bacteria</taxon>
        <taxon>Pseudomonadati</taxon>
        <taxon>Thermodesulfobacteriota</taxon>
        <taxon>Desulfobacteria</taxon>
        <taxon>Desulfobacterales</taxon>
        <taxon>Desulfobacteraceae</taxon>
        <taxon>Desulfamplus</taxon>
    </lineage>
</organism>
<feature type="domain" description="Putative restriction endonuclease" evidence="1">
    <location>
        <begin position="13"/>
        <end position="176"/>
    </location>
</feature>
<dbReference type="PANTHER" id="PTHR36558:SF1">
    <property type="entry name" value="RESTRICTION ENDONUCLEASE DOMAIN-CONTAINING PROTEIN-RELATED"/>
    <property type="match status" value="1"/>
</dbReference>
<dbReference type="InterPro" id="IPR008538">
    <property type="entry name" value="Uma2"/>
</dbReference>
<keyword evidence="3" id="KW-1185">Reference proteome</keyword>
<accession>A0A1W1H8X0</accession>
<dbReference type="AlphaFoldDB" id="A0A1W1H8X0"/>
<dbReference type="PANTHER" id="PTHR36558">
    <property type="entry name" value="GLR1098 PROTEIN"/>
    <property type="match status" value="1"/>
</dbReference>
<dbReference type="OrthoDB" id="5503005at2"/>
<dbReference type="CDD" id="cd06260">
    <property type="entry name" value="DUF820-like"/>
    <property type="match status" value="1"/>
</dbReference>
<dbReference type="RefSeq" id="WP_080799084.1">
    <property type="nucleotide sequence ID" value="NZ_LT828540.1"/>
</dbReference>
<proteinExistence type="predicted"/>
<reference evidence="2 3" key="1">
    <citation type="submission" date="2017-03" db="EMBL/GenBank/DDBJ databases">
        <authorList>
            <person name="Afonso C.L."/>
            <person name="Miller P.J."/>
            <person name="Scott M.A."/>
            <person name="Spackman E."/>
            <person name="Goraichik I."/>
            <person name="Dimitrov K.M."/>
            <person name="Suarez D.L."/>
            <person name="Swayne D.E."/>
        </authorList>
    </citation>
    <scope>NUCLEOTIDE SEQUENCE [LARGE SCALE GENOMIC DNA]</scope>
    <source>
        <strain evidence="2">PRJEB14757</strain>
    </source>
</reference>
<dbReference type="InterPro" id="IPR011335">
    <property type="entry name" value="Restrct_endonuc-II-like"/>
</dbReference>
<sequence>MNAQPQKIISVTPEEYLEFERNSGIRHEYFEGEIFAMVGARKNHNLINTNIIMELGSKLKASGSFCKVFSNDMRVKVQENGKYTYPDIAVACNKIDFEDDKLDTLLNPVVIFEILSNSTEAYDRGIKFQHYQLIPSLQEYILVSQYNSIAEVYSRGKDGSWQYTAKTEMAQVIKIKSINCELSLSDIYWDIKF</sequence>
<protein>
    <recommendedName>
        <fullName evidence="1">Putative restriction endonuclease domain-containing protein</fullName>
    </recommendedName>
</protein>
<dbReference type="Gene3D" id="3.90.1570.10">
    <property type="entry name" value="tt1808, chain A"/>
    <property type="match status" value="1"/>
</dbReference>
<dbReference type="Pfam" id="PF05685">
    <property type="entry name" value="Uma2"/>
    <property type="match status" value="1"/>
</dbReference>
<evidence type="ECO:0000259" key="1">
    <source>
        <dbReference type="Pfam" id="PF05685"/>
    </source>
</evidence>
<evidence type="ECO:0000313" key="3">
    <source>
        <dbReference type="Proteomes" id="UP000191931"/>
    </source>
</evidence>
<evidence type="ECO:0000313" key="2">
    <source>
        <dbReference type="EMBL" id="SLM28818.1"/>
    </source>
</evidence>
<dbReference type="SUPFAM" id="SSF52980">
    <property type="entry name" value="Restriction endonuclease-like"/>
    <property type="match status" value="1"/>
</dbReference>
<dbReference type="Proteomes" id="UP000191931">
    <property type="component" value="Unassembled WGS sequence"/>
</dbReference>
<dbReference type="EMBL" id="FWEV01000068">
    <property type="protein sequence ID" value="SLM28818.1"/>
    <property type="molecule type" value="Genomic_DNA"/>
</dbReference>
<dbReference type="InterPro" id="IPR012296">
    <property type="entry name" value="Nuclease_put_TT1808"/>
</dbReference>
<gene>
    <name evidence="2" type="ORF">MTBBW1_160009</name>
</gene>